<accession>A0A100WDD7</accession>
<dbReference type="AlphaFoldDB" id="A0A100WDD7"/>
<gene>
    <name evidence="1" type="ORF">RMCC_2937</name>
</gene>
<evidence type="ECO:0000313" key="2">
    <source>
        <dbReference type="Proteomes" id="UP000069443"/>
    </source>
</evidence>
<organism evidence="1 2">
    <name type="scientific">Mycolicibacterium canariasense</name>
    <name type="common">Mycobacterium canariasense</name>
    <dbReference type="NCBI Taxonomy" id="228230"/>
    <lineage>
        <taxon>Bacteria</taxon>
        <taxon>Bacillati</taxon>
        <taxon>Actinomycetota</taxon>
        <taxon>Actinomycetes</taxon>
        <taxon>Mycobacteriales</taxon>
        <taxon>Mycobacteriaceae</taxon>
        <taxon>Mycolicibacterium</taxon>
    </lineage>
</organism>
<dbReference type="Proteomes" id="UP000069443">
    <property type="component" value="Unassembled WGS sequence"/>
</dbReference>
<name>A0A100WDD7_MYCCR</name>
<keyword evidence="2" id="KW-1185">Reference proteome</keyword>
<proteinExistence type="predicted"/>
<sequence>MAHICGIVEHMIEMLTAGAAKILVGVGTFMGADTLPLNDPSAPPGPAAVSDAGPGGAVVLPPHVPADLAPRPAAGSPNQHVPTIVIPREQSVGGANPHIPYGTNPLVPYGTWTP</sequence>
<reference evidence="2" key="2">
    <citation type="submission" date="2016-02" db="EMBL/GenBank/DDBJ databases">
        <title>Draft genome sequence of five rapidly growing Mycobacterium species.</title>
        <authorList>
            <person name="Katahira K."/>
            <person name="Gotou Y."/>
            <person name="Iida K."/>
            <person name="Ogura Y."/>
            <person name="Hayashi T."/>
        </authorList>
    </citation>
    <scope>NUCLEOTIDE SEQUENCE [LARGE SCALE GENOMIC DNA]</scope>
    <source>
        <strain evidence="2">JCM15298</strain>
    </source>
</reference>
<dbReference type="EMBL" id="BCSY01000046">
    <property type="protein sequence ID" value="GAS95971.1"/>
    <property type="molecule type" value="Genomic_DNA"/>
</dbReference>
<comment type="caution">
    <text evidence="1">The sequence shown here is derived from an EMBL/GenBank/DDBJ whole genome shotgun (WGS) entry which is preliminary data.</text>
</comment>
<reference evidence="2" key="1">
    <citation type="journal article" date="2016" name="Genome Announc.">
        <title>Draft Genome Sequences of Five Rapidly Growing Mycobacterium Species, M. thermoresistibile, M. fortuitum subsp. acetamidolyticum, M. canariasense, M. brisbanense, and M. novocastrense.</title>
        <authorList>
            <person name="Katahira K."/>
            <person name="Ogura Y."/>
            <person name="Gotoh Y."/>
            <person name="Hayashi T."/>
        </authorList>
    </citation>
    <scope>NUCLEOTIDE SEQUENCE [LARGE SCALE GENOMIC DNA]</scope>
    <source>
        <strain evidence="2">JCM15298</strain>
    </source>
</reference>
<protein>
    <submittedName>
        <fullName evidence="1">Uncharacterized protein</fullName>
    </submittedName>
</protein>
<evidence type="ECO:0000313" key="1">
    <source>
        <dbReference type="EMBL" id="GAS95971.1"/>
    </source>
</evidence>
<dbReference type="STRING" id="228230.RMCC_2937"/>